<dbReference type="GO" id="GO:0005737">
    <property type="term" value="C:cytoplasm"/>
    <property type="evidence" value="ECO:0007669"/>
    <property type="project" value="UniProtKB-SubCell"/>
</dbReference>
<accession>A0A3M0Z3Z9</accession>
<dbReference type="HAMAP" id="MF_00050">
    <property type="entry name" value="EF_Ts"/>
    <property type="match status" value="1"/>
</dbReference>
<dbReference type="Proteomes" id="UP000269410">
    <property type="component" value="Unassembled WGS sequence"/>
</dbReference>
<sequence>MAEVGIDLIKKLRDISGAGLGACKEALSITGGNMDEAMKYLREKGLAKSIKRQSNVAENGYISVYRHSDRLIVVLQLACETDFAARSEVFKKFADDLALHVAAAAPQYKDVDSIPDEVLKQLKNEFYEGLEEKPKEVAEKIVEGKLSKFYSENVLTEQRFFLDESKTVKDAINELVARLGEKVEISYFYKFDVKNGIYFSP</sequence>
<evidence type="ECO:0000259" key="6">
    <source>
        <dbReference type="Pfam" id="PF00889"/>
    </source>
</evidence>
<comment type="caution">
    <text evidence="7">The sequence shown here is derived from an EMBL/GenBank/DDBJ whole genome shotgun (WGS) entry which is preliminary data.</text>
</comment>
<dbReference type="AlphaFoldDB" id="A0A3M0Z3Z9"/>
<dbReference type="PANTHER" id="PTHR11741:SF0">
    <property type="entry name" value="ELONGATION FACTOR TS, MITOCHONDRIAL"/>
    <property type="match status" value="1"/>
</dbReference>
<keyword evidence="5" id="KW-0963">Cytoplasm</keyword>
<dbReference type="Gene3D" id="1.10.286.20">
    <property type="match status" value="1"/>
</dbReference>
<evidence type="ECO:0000313" key="8">
    <source>
        <dbReference type="Proteomes" id="UP000269410"/>
    </source>
</evidence>
<evidence type="ECO:0000256" key="1">
    <source>
        <dbReference type="ARBA" id="ARBA00005532"/>
    </source>
</evidence>
<dbReference type="FunFam" id="1.10.8.10:FF:000001">
    <property type="entry name" value="Elongation factor Ts"/>
    <property type="match status" value="1"/>
</dbReference>
<reference evidence="7 8" key="1">
    <citation type="submission" date="2018-10" db="EMBL/GenBank/DDBJ databases">
        <title>Thermophilic Lithotrophy and Phototrophy in an Intertidal, Iron-rich, Geothermal Spring.</title>
        <authorList>
            <person name="Ward L.M."/>
            <person name="Idei A."/>
            <person name="Nakagawa M."/>
            <person name="Ueno Y."/>
            <person name="Fischer W."/>
            <person name="Mcglynn S.E."/>
        </authorList>
    </citation>
    <scope>NUCLEOTIDE SEQUENCE [LARGE SCALE GENOMIC DNA]</scope>
    <source>
        <strain evidence="7">J137</strain>
    </source>
</reference>
<evidence type="ECO:0000313" key="7">
    <source>
        <dbReference type="EMBL" id="RMD77771.1"/>
    </source>
</evidence>
<dbReference type="EMBL" id="RFKV01000002">
    <property type="protein sequence ID" value="RMD77771.1"/>
    <property type="molecule type" value="Genomic_DNA"/>
</dbReference>
<dbReference type="Gene3D" id="3.30.479.20">
    <property type="entry name" value="Elongation factor Ts, dimerisation domain"/>
    <property type="match status" value="1"/>
</dbReference>
<evidence type="ECO:0000256" key="5">
    <source>
        <dbReference type="HAMAP-Rule" id="MF_00050"/>
    </source>
</evidence>
<comment type="similarity">
    <text evidence="1 5">Belongs to the EF-Ts family.</text>
</comment>
<organism evidence="7 8">
    <name type="scientific">Candidatus Dojkabacteria bacterium</name>
    <dbReference type="NCBI Taxonomy" id="2099670"/>
    <lineage>
        <taxon>Bacteria</taxon>
        <taxon>Candidatus Dojkabacteria</taxon>
    </lineage>
</organism>
<dbReference type="InterPro" id="IPR009060">
    <property type="entry name" value="UBA-like_sf"/>
</dbReference>
<dbReference type="GO" id="GO:0003746">
    <property type="term" value="F:translation elongation factor activity"/>
    <property type="evidence" value="ECO:0007669"/>
    <property type="project" value="UniProtKB-UniRule"/>
</dbReference>
<comment type="caution">
    <text evidence="5">Lacks conserved residue(s) required for the propagation of feature annotation.</text>
</comment>
<comment type="subcellular location">
    <subcellularLocation>
        <location evidence="5">Cytoplasm</location>
    </subcellularLocation>
</comment>
<comment type="function">
    <text evidence="5">Associates with the EF-Tu.GDP complex and induces the exchange of GDP to GTP. It remains bound to the aminoacyl-tRNA.EF-Tu.GTP complex up to the GTP hydrolysis stage on the ribosome.</text>
</comment>
<evidence type="ECO:0000256" key="4">
    <source>
        <dbReference type="ARBA" id="ARBA00022917"/>
    </source>
</evidence>
<dbReference type="CDD" id="cd14275">
    <property type="entry name" value="UBA_EF-Ts"/>
    <property type="match status" value="1"/>
</dbReference>
<dbReference type="InterPro" id="IPR018101">
    <property type="entry name" value="Transl_elong_Ts_CS"/>
</dbReference>
<gene>
    <name evidence="5 7" type="primary">tsf</name>
    <name evidence="7" type="ORF">D6810_00025</name>
</gene>
<dbReference type="Pfam" id="PF00889">
    <property type="entry name" value="EF_TS"/>
    <property type="match status" value="1"/>
</dbReference>
<proteinExistence type="inferred from homology"/>
<evidence type="ECO:0000256" key="2">
    <source>
        <dbReference type="ARBA" id="ARBA00016956"/>
    </source>
</evidence>
<keyword evidence="4 5" id="KW-0648">Protein biosynthesis</keyword>
<dbReference type="SUPFAM" id="SSF46934">
    <property type="entry name" value="UBA-like"/>
    <property type="match status" value="1"/>
</dbReference>
<dbReference type="PROSITE" id="PS01126">
    <property type="entry name" value="EF_TS_1"/>
    <property type="match status" value="1"/>
</dbReference>
<dbReference type="SUPFAM" id="SSF54713">
    <property type="entry name" value="Elongation factor Ts (EF-Ts), dimerisation domain"/>
    <property type="match status" value="1"/>
</dbReference>
<dbReference type="InterPro" id="IPR001816">
    <property type="entry name" value="Transl_elong_EFTs/EF1B"/>
</dbReference>
<evidence type="ECO:0000256" key="3">
    <source>
        <dbReference type="ARBA" id="ARBA00022768"/>
    </source>
</evidence>
<feature type="domain" description="Translation elongation factor EFTs/EF1B dimerisation" evidence="6">
    <location>
        <begin position="49"/>
        <end position="192"/>
    </location>
</feature>
<dbReference type="PANTHER" id="PTHR11741">
    <property type="entry name" value="ELONGATION FACTOR TS"/>
    <property type="match status" value="1"/>
</dbReference>
<protein>
    <recommendedName>
        <fullName evidence="2 5">Elongation factor Ts</fullName>
        <shortName evidence="5">EF-Ts</shortName>
    </recommendedName>
</protein>
<dbReference type="InterPro" id="IPR014039">
    <property type="entry name" value="Transl_elong_EFTs/EF1B_dimer"/>
</dbReference>
<dbReference type="InterPro" id="IPR036402">
    <property type="entry name" value="EF-Ts_dimer_sf"/>
</dbReference>
<name>A0A3M0Z3Z9_9BACT</name>
<keyword evidence="3 5" id="KW-0251">Elongation factor</keyword>
<dbReference type="Gene3D" id="1.10.8.10">
    <property type="entry name" value="DNA helicase RuvA subunit, C-terminal domain"/>
    <property type="match status" value="1"/>
</dbReference>